<dbReference type="OMA" id="YQQMAYS"/>
<evidence type="ECO:0000313" key="1">
    <source>
        <dbReference type="EMBL" id="CAK63051.1"/>
    </source>
</evidence>
<evidence type="ECO:0000313" key="2">
    <source>
        <dbReference type="Proteomes" id="UP000000600"/>
    </source>
</evidence>
<name>A0BWY4_PARTE</name>
<proteinExistence type="predicted"/>
<dbReference type="EMBL" id="CT868023">
    <property type="protein sequence ID" value="CAK63051.1"/>
    <property type="molecule type" value="Genomic_DNA"/>
</dbReference>
<accession>A0BWY4</accession>
<keyword evidence="2" id="KW-1185">Reference proteome</keyword>
<dbReference type="InParanoid" id="A0BWY4"/>
<organism evidence="1 2">
    <name type="scientific">Paramecium tetraurelia</name>
    <dbReference type="NCBI Taxonomy" id="5888"/>
    <lineage>
        <taxon>Eukaryota</taxon>
        <taxon>Sar</taxon>
        <taxon>Alveolata</taxon>
        <taxon>Ciliophora</taxon>
        <taxon>Intramacronucleata</taxon>
        <taxon>Oligohymenophorea</taxon>
        <taxon>Peniculida</taxon>
        <taxon>Parameciidae</taxon>
        <taxon>Paramecium</taxon>
    </lineage>
</organism>
<dbReference type="PROSITE" id="PS51257">
    <property type="entry name" value="PROKAR_LIPOPROTEIN"/>
    <property type="match status" value="1"/>
</dbReference>
<dbReference type="Proteomes" id="UP000000600">
    <property type="component" value="Unassembled WGS sequence"/>
</dbReference>
<dbReference type="AlphaFoldDB" id="A0BWY4"/>
<dbReference type="RefSeq" id="XP_001430449.1">
    <property type="nucleotide sequence ID" value="XM_001430412.1"/>
</dbReference>
<sequence length="373" mass="44590">MYRLYEIIINKVQTTLKISNILQFYWISASCFERVTILNNPAVQLDSKKPIKLGQIQLSVLIHNNDFKIANLFFISNYKICNYLQTMHQFLPNQLIFDSYSPISYWNAYQNLQNSYYNNYYAYQQMAYSQPFPCYQQKLQQNFEQVHYQEDPISTQGTRRSIVEYSDVTPQITNETLERYIMMIINEDESFHNIITKLKSSNQIALIKLLEMLAQKQKCQQKSREELVKFCIRKALKFIFQRIQEKYDKTKTNLKSAQKIFMSMVEKETQTTIMLPFRKNSKNKTMNSDFLKQIFSSQTFVNYYKEFLSCLEQEIQKDSKKKIASLCNKIMNHIHDEKKFEFDVKRLPWSHSNVEKVKQAAQEMLLYSNFEIK</sequence>
<dbReference type="HOGENOM" id="CLU_063154_0_0_1"/>
<dbReference type="KEGG" id="ptm:GSPATT00032903001"/>
<gene>
    <name evidence="1" type="ORF">GSPATT00032903001</name>
</gene>
<reference evidence="1 2" key="1">
    <citation type="journal article" date="2006" name="Nature">
        <title>Global trends of whole-genome duplications revealed by the ciliate Paramecium tetraurelia.</title>
        <authorList>
            <consortium name="Genoscope"/>
            <person name="Aury J.-M."/>
            <person name="Jaillon O."/>
            <person name="Duret L."/>
            <person name="Noel B."/>
            <person name="Jubin C."/>
            <person name="Porcel B.M."/>
            <person name="Segurens B."/>
            <person name="Daubin V."/>
            <person name="Anthouard V."/>
            <person name="Aiach N."/>
            <person name="Arnaiz O."/>
            <person name="Billaut A."/>
            <person name="Beisson J."/>
            <person name="Blanc I."/>
            <person name="Bouhouche K."/>
            <person name="Camara F."/>
            <person name="Duharcourt S."/>
            <person name="Guigo R."/>
            <person name="Gogendeau D."/>
            <person name="Katinka M."/>
            <person name="Keller A.-M."/>
            <person name="Kissmehl R."/>
            <person name="Klotz C."/>
            <person name="Koll F."/>
            <person name="Le Moue A."/>
            <person name="Lepere C."/>
            <person name="Malinsky S."/>
            <person name="Nowacki M."/>
            <person name="Nowak J.K."/>
            <person name="Plattner H."/>
            <person name="Poulain J."/>
            <person name="Ruiz F."/>
            <person name="Serrano V."/>
            <person name="Zagulski M."/>
            <person name="Dessen P."/>
            <person name="Betermier M."/>
            <person name="Weissenbach J."/>
            <person name="Scarpelli C."/>
            <person name="Schachter V."/>
            <person name="Sperling L."/>
            <person name="Meyer E."/>
            <person name="Cohen J."/>
            <person name="Wincker P."/>
        </authorList>
    </citation>
    <scope>NUCLEOTIDE SEQUENCE [LARGE SCALE GENOMIC DNA]</scope>
    <source>
        <strain evidence="1 2">Stock d4-2</strain>
    </source>
</reference>
<dbReference type="GeneID" id="5016233"/>
<protein>
    <submittedName>
        <fullName evidence="1">Uncharacterized protein</fullName>
    </submittedName>
</protein>
<dbReference type="OrthoDB" id="293541at2759"/>